<feature type="binding site" evidence="1">
    <location>
        <position position="113"/>
    </location>
    <ligand>
        <name>substrate</name>
    </ligand>
</feature>
<dbReference type="InterPro" id="IPR027266">
    <property type="entry name" value="TrmE/GcvT-like"/>
</dbReference>
<dbReference type="SUPFAM" id="SSF101790">
    <property type="entry name" value="Aminomethyltransferase beta-barrel domain"/>
    <property type="match status" value="1"/>
</dbReference>
<feature type="compositionally biased region" description="Polar residues" evidence="2">
    <location>
        <begin position="296"/>
        <end position="307"/>
    </location>
</feature>
<evidence type="ECO:0000313" key="5">
    <source>
        <dbReference type="EMBL" id="SIQ17191.1"/>
    </source>
</evidence>
<reference evidence="5 6" key="1">
    <citation type="submission" date="2017-01" db="EMBL/GenBank/DDBJ databases">
        <authorList>
            <person name="Varghese N."/>
            <person name="Submissions S."/>
        </authorList>
    </citation>
    <scope>NUCLEOTIDE SEQUENCE [LARGE SCALE GENOMIC DNA]</scope>
    <source>
        <strain evidence="5 6">ATCC 700171</strain>
    </source>
</reference>
<evidence type="ECO:0000313" key="6">
    <source>
        <dbReference type="Proteomes" id="UP000323956"/>
    </source>
</evidence>
<dbReference type="Gene3D" id="3.30.1360.120">
    <property type="entry name" value="Probable tRNA modification gtpase trme, domain 1"/>
    <property type="match status" value="1"/>
</dbReference>
<accession>A0A1N6QKN4</accession>
<evidence type="ECO:0000259" key="3">
    <source>
        <dbReference type="Pfam" id="PF01571"/>
    </source>
</evidence>
<dbReference type="Pfam" id="PF08669">
    <property type="entry name" value="GCV_T_C"/>
    <property type="match status" value="1"/>
</dbReference>
<gene>
    <name evidence="5" type="ORF">SAMN05421641_104139</name>
</gene>
<dbReference type="InterPro" id="IPR013977">
    <property type="entry name" value="GcvT_C"/>
</dbReference>
<dbReference type="PANTHER" id="PTHR43757:SF2">
    <property type="entry name" value="AMINOMETHYLTRANSFERASE, MITOCHONDRIAL"/>
    <property type="match status" value="1"/>
</dbReference>
<feature type="compositionally biased region" description="Basic and acidic residues" evidence="2">
    <location>
        <begin position="308"/>
        <end position="319"/>
    </location>
</feature>
<dbReference type="Pfam" id="PF01571">
    <property type="entry name" value="GCV_T"/>
    <property type="match status" value="1"/>
</dbReference>
<evidence type="ECO:0000256" key="1">
    <source>
        <dbReference type="PIRSR" id="PIRSR006487-1"/>
    </source>
</evidence>
<dbReference type="AlphaFoldDB" id="A0A1N6QKN4"/>
<dbReference type="PIRSF" id="PIRSF006487">
    <property type="entry name" value="GcvT"/>
    <property type="match status" value="1"/>
</dbReference>
<feature type="domain" description="GCVT N-terminal" evidence="3">
    <location>
        <begin position="1"/>
        <end position="179"/>
    </location>
</feature>
<dbReference type="RefSeq" id="WP_188128587.1">
    <property type="nucleotide sequence ID" value="NZ_FTMK01000004.1"/>
</dbReference>
<evidence type="ECO:0000256" key="2">
    <source>
        <dbReference type="SAM" id="MobiDB-lite"/>
    </source>
</evidence>
<dbReference type="InterPro" id="IPR006222">
    <property type="entry name" value="GCVT_N"/>
</dbReference>
<feature type="domain" description="Aminomethyltransferase C-terminal" evidence="4">
    <location>
        <begin position="200"/>
        <end position="278"/>
    </location>
</feature>
<dbReference type="EMBL" id="FTMK01000004">
    <property type="protein sequence ID" value="SIQ17191.1"/>
    <property type="molecule type" value="Genomic_DNA"/>
</dbReference>
<dbReference type="Gene3D" id="3.30.70.1400">
    <property type="entry name" value="Aminomethyltransferase beta-barrel domains"/>
    <property type="match status" value="1"/>
</dbReference>
<dbReference type="Gene3D" id="2.40.30.110">
    <property type="entry name" value="Aminomethyltransferase beta-barrel domains"/>
    <property type="match status" value="1"/>
</dbReference>
<dbReference type="InterPro" id="IPR029043">
    <property type="entry name" value="GcvT/YgfZ_C"/>
</dbReference>
<dbReference type="PANTHER" id="PTHR43757">
    <property type="entry name" value="AMINOMETHYLTRANSFERASE"/>
    <property type="match status" value="1"/>
</dbReference>
<name>A0A1N6QKN4_9RHOB</name>
<sequence>MLNVGGGIETEATITRLDHDRFYVVANIFAEGRLADLFDQQRRPGESFKVTNLSRELGVLVVAGPLSRSVMEKLSKHDFSNTAFPFFTAAPLPDISANCLAIRASFTGELAWELHLPHEEMKNVYERLMDAGAPFGIKPFGSLAMNSLRIEKSYRTAAELTPNLSMVEVDMLRFVSFEKGDFVGRAATEAIRKAGTEDVLVTLQIDATDADCSGGEPVFAPTGQLVGSVSSGDYGHHVKASLALAFVKRSNSLPGAELLVDILGERRRATVLSGPAYDPENRRLRGNGTDRGSILNADQDSFTSNDSGSERDMMKVAGS</sequence>
<proteinExistence type="predicted"/>
<feature type="region of interest" description="Disordered" evidence="2">
    <location>
        <begin position="275"/>
        <end position="319"/>
    </location>
</feature>
<evidence type="ECO:0000259" key="4">
    <source>
        <dbReference type="Pfam" id="PF08669"/>
    </source>
</evidence>
<dbReference type="InterPro" id="IPR028896">
    <property type="entry name" value="GcvT/YgfZ/DmdA"/>
</dbReference>
<dbReference type="SUPFAM" id="SSF103025">
    <property type="entry name" value="Folate-binding domain"/>
    <property type="match status" value="1"/>
</dbReference>
<protein>
    <submittedName>
        <fullName evidence="5">Dimethylglycine dehydrogenase</fullName>
    </submittedName>
</protein>
<dbReference type="Proteomes" id="UP000323956">
    <property type="component" value="Unassembled WGS sequence"/>
</dbReference>
<organism evidence="5 6">
    <name type="scientific">Paracoccus thiocyanatus</name>
    <dbReference type="NCBI Taxonomy" id="34006"/>
    <lineage>
        <taxon>Bacteria</taxon>
        <taxon>Pseudomonadati</taxon>
        <taxon>Pseudomonadota</taxon>
        <taxon>Alphaproteobacteria</taxon>
        <taxon>Rhodobacterales</taxon>
        <taxon>Paracoccaceae</taxon>
        <taxon>Paracoccus</taxon>
    </lineage>
</organism>